<dbReference type="InterPro" id="IPR001296">
    <property type="entry name" value="Glyco_trans_1"/>
</dbReference>
<organism evidence="3">
    <name type="scientific">freshwater metagenome</name>
    <dbReference type="NCBI Taxonomy" id="449393"/>
    <lineage>
        <taxon>unclassified sequences</taxon>
        <taxon>metagenomes</taxon>
        <taxon>ecological metagenomes</taxon>
    </lineage>
</organism>
<evidence type="ECO:0000259" key="1">
    <source>
        <dbReference type="Pfam" id="PF00534"/>
    </source>
</evidence>
<gene>
    <name evidence="3" type="ORF">UFOPK1726_00686</name>
</gene>
<dbReference type="InterPro" id="IPR028098">
    <property type="entry name" value="Glyco_trans_4-like_N"/>
</dbReference>
<name>A0A6J6EYZ6_9ZZZZ</name>
<dbReference type="Pfam" id="PF13579">
    <property type="entry name" value="Glyco_trans_4_4"/>
    <property type="match status" value="1"/>
</dbReference>
<dbReference type="InterPro" id="IPR050194">
    <property type="entry name" value="Glycosyltransferase_grp1"/>
</dbReference>
<feature type="domain" description="Glycosyl transferase family 1" evidence="1">
    <location>
        <begin position="296"/>
        <end position="458"/>
    </location>
</feature>
<sequence>MAWESRTALRYLTGLRALPWAISTILLRLLRSPRLTLEALFRKAGINLRNTSKLAKPGDFPDPIKRGPAHHSINPHPNSVLHLVTNCLPYTQAGYTIRTHNIIAAQLAAGISASAVTRYGYPISIGNFKSGVKTELPIFSGDSTITYHHLIPTKFATTSELEVAAAAATKLTAKLRPSVLHAATDFINGEIAAAVATATDLPFAYEVRGFLEQSWLTKSTTNSADSPFYQEFLRRETKIMQQAAAITTLSETMKAEIVSRGIAAEKIHLVPNAVSDQLLSEVKSEVQARAQLKLPELPTFGIATTLYPFENVNLLIESLEQLWQSGNQAQLLIVGDGPDLDNLTARANSSSVAAHIHLVGRKPFDQTITHYQAMDVFCVPRTQSLVTQLVTPLKPIEAMALGRPVIASNLPALAELINHEQTGLLVEPDSATALTEALGRLLYDSGYRHNLATAAKDWVAATRTWSQVAQTYQQVYQQLGKH</sequence>
<evidence type="ECO:0000259" key="2">
    <source>
        <dbReference type="Pfam" id="PF13579"/>
    </source>
</evidence>
<dbReference type="CDD" id="cd03801">
    <property type="entry name" value="GT4_PimA-like"/>
    <property type="match status" value="1"/>
</dbReference>
<proteinExistence type="predicted"/>
<reference evidence="3" key="1">
    <citation type="submission" date="2020-05" db="EMBL/GenBank/DDBJ databases">
        <authorList>
            <person name="Chiriac C."/>
            <person name="Salcher M."/>
            <person name="Ghai R."/>
            <person name="Kavagutti S V."/>
        </authorList>
    </citation>
    <scope>NUCLEOTIDE SEQUENCE</scope>
</reference>
<dbReference type="Gene3D" id="3.40.50.2000">
    <property type="entry name" value="Glycogen Phosphorylase B"/>
    <property type="match status" value="2"/>
</dbReference>
<accession>A0A6J6EYZ6</accession>
<dbReference type="AlphaFoldDB" id="A0A6J6EYZ6"/>
<dbReference type="EMBL" id="CAEZTT010000071">
    <property type="protein sequence ID" value="CAB4577858.1"/>
    <property type="molecule type" value="Genomic_DNA"/>
</dbReference>
<feature type="domain" description="Glycosyltransferase subfamily 4-like N-terminal" evidence="2">
    <location>
        <begin position="94"/>
        <end position="272"/>
    </location>
</feature>
<evidence type="ECO:0000313" key="3">
    <source>
        <dbReference type="EMBL" id="CAB4577858.1"/>
    </source>
</evidence>
<dbReference type="PANTHER" id="PTHR45947:SF3">
    <property type="entry name" value="SULFOQUINOVOSYL TRANSFERASE SQD2"/>
    <property type="match status" value="1"/>
</dbReference>
<dbReference type="Pfam" id="PF00534">
    <property type="entry name" value="Glycos_transf_1"/>
    <property type="match status" value="1"/>
</dbReference>
<dbReference type="SUPFAM" id="SSF53756">
    <property type="entry name" value="UDP-Glycosyltransferase/glycogen phosphorylase"/>
    <property type="match status" value="1"/>
</dbReference>
<protein>
    <submittedName>
        <fullName evidence="3">Unannotated protein</fullName>
    </submittedName>
</protein>
<dbReference type="PANTHER" id="PTHR45947">
    <property type="entry name" value="SULFOQUINOVOSYL TRANSFERASE SQD2"/>
    <property type="match status" value="1"/>
</dbReference>
<dbReference type="GO" id="GO:0016757">
    <property type="term" value="F:glycosyltransferase activity"/>
    <property type="evidence" value="ECO:0007669"/>
    <property type="project" value="InterPro"/>
</dbReference>